<dbReference type="Proteomes" id="UP000286921">
    <property type="component" value="Unassembled WGS sequence"/>
</dbReference>
<feature type="compositionally biased region" description="Low complexity" evidence="1">
    <location>
        <begin position="382"/>
        <end position="394"/>
    </location>
</feature>
<evidence type="ECO:0000313" key="5">
    <source>
        <dbReference type="Proteomes" id="UP000286921"/>
    </source>
</evidence>
<comment type="caution">
    <text evidence="3">The sequence shown here is derived from an EMBL/GenBank/DDBJ whole genome shotgun (WGS) entry which is preliminary data.</text>
</comment>
<dbReference type="EMBL" id="BDHI01000004">
    <property type="protein sequence ID" value="GCB20085.1"/>
    <property type="molecule type" value="Genomic_DNA"/>
</dbReference>
<keyword evidence="5" id="KW-1185">Reference proteome</keyword>
<feature type="region of interest" description="Disordered" evidence="1">
    <location>
        <begin position="219"/>
        <end position="267"/>
    </location>
</feature>
<name>A0A401KLJ1_ASPAW</name>
<gene>
    <name evidence="3" type="ORF">AAWM_02970</name>
    <name evidence="4" type="ORF">AAWM_04677</name>
</gene>
<evidence type="ECO:0000256" key="1">
    <source>
        <dbReference type="SAM" id="MobiDB-lite"/>
    </source>
</evidence>
<dbReference type="AlphaFoldDB" id="A0A401KLJ1"/>
<evidence type="ECO:0000313" key="3">
    <source>
        <dbReference type="EMBL" id="GCB20085.1"/>
    </source>
</evidence>
<proteinExistence type="predicted"/>
<protein>
    <recommendedName>
        <fullName evidence="6">Chitin-binding type-4 domain-containing protein</fullName>
    </recommendedName>
</protein>
<feature type="transmembrane region" description="Helical" evidence="2">
    <location>
        <begin position="7"/>
        <end position="25"/>
    </location>
</feature>
<evidence type="ECO:0000313" key="4">
    <source>
        <dbReference type="EMBL" id="GCB21792.1"/>
    </source>
</evidence>
<dbReference type="EMBL" id="BDHI01000011">
    <property type="protein sequence ID" value="GCB21792.1"/>
    <property type="molecule type" value="Genomic_DNA"/>
</dbReference>
<feature type="compositionally biased region" description="Polar residues" evidence="1">
    <location>
        <begin position="219"/>
        <end position="240"/>
    </location>
</feature>
<sequence length="550" mass="58454">MLHASHLVILPFVVVLYVPVVWAWIQSLQIMDVIHGLPEGQPGYMRNFTPGTSGTNPILDDRPQALVCGDNQRVPLQQRQWPRLEALPGSLICPRYAPDTWHNRSAVGEIHWYGANLREVPDQTTLAELRRSPLQAGDKSRVGAHYSSAVDAQTADLAEYAFPSDAGSECQHAFQVPAQATDLFTVYWMWNTTQRHRDGFLIYIACFDIHIIPEHESDQLPTSKFHSTSHPRPGQTSATPHTVHKTIENPGASINQGGLGPSSSAADWTGRVNSATCSASPGLFCSPASPTLPSATAAGTGSLSTRPADTPTMSSALAMIASATWLPNPVGSDSWLRVHTTSTSPSRSRSPQDLTVLDTLATVTESDAPSTAAPDTETVEKSSTSTTLLTASTSSRDDIGSASDTDPSQVRATATNNVGWGSIVESSYKTIGYCSFTERCGHPDISSSSLQSACEALVKDGCANPSVESNDFFGSFEFTAKNQLASCTDSAPLTIKGCQDGFRDAASYVDSQLARSGDLACAGFVNIVNAAGDEAGAVIVSGKCMPDFPA</sequence>
<reference evidence="3 5" key="1">
    <citation type="submission" date="2016-09" db="EMBL/GenBank/DDBJ databases">
        <title>Aspergillus awamori IFM 58123T.</title>
        <authorList>
            <person name="Kusuya Y."/>
            <person name="Shimizu M."/>
            <person name="Takahashi H."/>
            <person name="Yaguchi T."/>
        </authorList>
    </citation>
    <scope>NUCLEOTIDE SEQUENCE [LARGE SCALE GENOMIC DNA]</scope>
    <source>
        <strain evidence="3 5">IFM 58123</strain>
    </source>
</reference>
<keyword evidence="2" id="KW-0472">Membrane</keyword>
<evidence type="ECO:0000256" key="2">
    <source>
        <dbReference type="SAM" id="Phobius"/>
    </source>
</evidence>
<keyword evidence="2" id="KW-0812">Transmembrane</keyword>
<feature type="compositionally biased region" description="Polar residues" evidence="1">
    <location>
        <begin position="252"/>
        <end position="267"/>
    </location>
</feature>
<organism evidence="3 5">
    <name type="scientific">Aspergillus awamori</name>
    <name type="common">Black koji mold</name>
    <dbReference type="NCBI Taxonomy" id="105351"/>
    <lineage>
        <taxon>Eukaryota</taxon>
        <taxon>Fungi</taxon>
        <taxon>Dikarya</taxon>
        <taxon>Ascomycota</taxon>
        <taxon>Pezizomycotina</taxon>
        <taxon>Eurotiomycetes</taxon>
        <taxon>Eurotiomycetidae</taxon>
        <taxon>Eurotiales</taxon>
        <taxon>Aspergillaceae</taxon>
        <taxon>Aspergillus</taxon>
    </lineage>
</organism>
<accession>A0A401KLJ1</accession>
<feature type="region of interest" description="Disordered" evidence="1">
    <location>
        <begin position="363"/>
        <end position="410"/>
    </location>
</feature>
<evidence type="ECO:0008006" key="6">
    <source>
        <dbReference type="Google" id="ProtNLM"/>
    </source>
</evidence>
<keyword evidence="2" id="KW-1133">Transmembrane helix</keyword>